<dbReference type="InterPro" id="IPR001406">
    <property type="entry name" value="PsdUridine_synth_TruA"/>
</dbReference>
<protein>
    <recommendedName>
        <fullName evidence="1">tRNA pseudouridine synthase</fullName>
        <ecNumber evidence="1">5.4.99.12</ecNumber>
    </recommendedName>
</protein>
<dbReference type="EC" id="5.4.99.12" evidence="1"/>
<comment type="caution">
    <text evidence="3">The sequence shown here is derived from an EMBL/GenBank/DDBJ whole genome shotgun (WGS) entry which is preliminary data.</text>
</comment>
<reference evidence="3" key="1">
    <citation type="submission" date="2021-06" db="EMBL/GenBank/DDBJ databases">
        <authorList>
            <person name="Hodson N. C."/>
            <person name="Mongue J. A."/>
            <person name="Jaron S. K."/>
        </authorList>
    </citation>
    <scope>NUCLEOTIDE SEQUENCE</scope>
</reference>
<sequence>MKQRLLIIFSYIGTNYCGMQTQRANINVKSIQKVLEKTFETVVKHPVNLVLSSRTDKGVHALESTAQVDIPEG</sequence>
<organism evidence="3 4">
    <name type="scientific">Allacma fusca</name>
    <dbReference type="NCBI Taxonomy" id="39272"/>
    <lineage>
        <taxon>Eukaryota</taxon>
        <taxon>Metazoa</taxon>
        <taxon>Ecdysozoa</taxon>
        <taxon>Arthropoda</taxon>
        <taxon>Hexapoda</taxon>
        <taxon>Collembola</taxon>
        <taxon>Symphypleona</taxon>
        <taxon>Sminthuridae</taxon>
        <taxon>Allacma</taxon>
    </lineage>
</organism>
<dbReference type="OrthoDB" id="271910at2759"/>
<dbReference type="PANTHER" id="PTHR11142:SF0">
    <property type="entry name" value="TRNA PSEUDOURIDINE SYNTHASE-LIKE 1"/>
    <property type="match status" value="1"/>
</dbReference>
<dbReference type="GO" id="GO:0003723">
    <property type="term" value="F:RNA binding"/>
    <property type="evidence" value="ECO:0007669"/>
    <property type="project" value="InterPro"/>
</dbReference>
<keyword evidence="1" id="KW-0413">Isomerase</keyword>
<dbReference type="Pfam" id="PF01416">
    <property type="entry name" value="PseudoU_synth_1"/>
    <property type="match status" value="1"/>
</dbReference>
<name>A0A8J2L0T0_9HEXA</name>
<feature type="non-terminal residue" evidence="3">
    <location>
        <position position="73"/>
    </location>
</feature>
<dbReference type="EMBL" id="CAJVCH010534982">
    <property type="protein sequence ID" value="CAG7825106.1"/>
    <property type="molecule type" value="Genomic_DNA"/>
</dbReference>
<gene>
    <name evidence="3" type="ORF">AFUS01_LOCUS35231</name>
</gene>
<comment type="similarity">
    <text evidence="1">Belongs to the tRNA pseudouridine synthase TruA family.</text>
</comment>
<feature type="non-terminal residue" evidence="3">
    <location>
        <position position="1"/>
    </location>
</feature>
<evidence type="ECO:0000259" key="2">
    <source>
        <dbReference type="Pfam" id="PF01416"/>
    </source>
</evidence>
<evidence type="ECO:0000313" key="3">
    <source>
        <dbReference type="EMBL" id="CAG7825106.1"/>
    </source>
</evidence>
<dbReference type="InterPro" id="IPR020097">
    <property type="entry name" value="PsdUridine_synth_TruA_a/b_dom"/>
</dbReference>
<dbReference type="PANTHER" id="PTHR11142">
    <property type="entry name" value="PSEUDOURIDYLATE SYNTHASE"/>
    <property type="match status" value="1"/>
</dbReference>
<accession>A0A8J2L0T0</accession>
<keyword evidence="4" id="KW-1185">Reference proteome</keyword>
<dbReference type="Proteomes" id="UP000708208">
    <property type="component" value="Unassembled WGS sequence"/>
</dbReference>
<evidence type="ECO:0000256" key="1">
    <source>
        <dbReference type="RuleBase" id="RU003792"/>
    </source>
</evidence>
<dbReference type="AlphaFoldDB" id="A0A8J2L0T0"/>
<dbReference type="GO" id="GO:0031119">
    <property type="term" value="P:tRNA pseudouridine synthesis"/>
    <property type="evidence" value="ECO:0007669"/>
    <property type="project" value="TreeGrafter"/>
</dbReference>
<keyword evidence="1" id="KW-0819">tRNA processing</keyword>
<feature type="domain" description="Pseudouridine synthase I TruA alpha/beta" evidence="2">
    <location>
        <begin position="8"/>
        <end position="68"/>
    </location>
</feature>
<comment type="catalytic activity">
    <reaction evidence="1">
        <text>uridine(38/39/40) in tRNA = pseudouridine(38/39/40) in tRNA</text>
        <dbReference type="Rhea" id="RHEA:22376"/>
        <dbReference type="Rhea" id="RHEA-COMP:10085"/>
        <dbReference type="Rhea" id="RHEA-COMP:10087"/>
        <dbReference type="ChEBI" id="CHEBI:65314"/>
        <dbReference type="ChEBI" id="CHEBI:65315"/>
        <dbReference type="EC" id="5.4.99.12"/>
    </reaction>
</comment>
<dbReference type="GO" id="GO:0160147">
    <property type="term" value="F:tRNA pseudouridine(38-40) synthase activity"/>
    <property type="evidence" value="ECO:0007669"/>
    <property type="project" value="UniProtKB-EC"/>
</dbReference>
<evidence type="ECO:0000313" key="4">
    <source>
        <dbReference type="Proteomes" id="UP000708208"/>
    </source>
</evidence>
<proteinExistence type="inferred from homology"/>